<dbReference type="SUPFAM" id="SSF56672">
    <property type="entry name" value="DNA/RNA polymerases"/>
    <property type="match status" value="1"/>
</dbReference>
<dbReference type="GO" id="GO:0009432">
    <property type="term" value="P:SOS response"/>
    <property type="evidence" value="ECO:0007669"/>
    <property type="project" value="TreeGrafter"/>
</dbReference>
<evidence type="ECO:0000256" key="6">
    <source>
        <dbReference type="ARBA" id="ARBA00023125"/>
    </source>
</evidence>
<accession>A0A381Q4D2</accession>
<gene>
    <name evidence="10" type="ORF">METZ01_LOCUS27039</name>
</gene>
<dbReference type="Gene3D" id="1.10.132.60">
    <property type="entry name" value="DNA polymerase family B, C-terminal domain"/>
    <property type="match status" value="1"/>
</dbReference>
<dbReference type="GO" id="GO:0003887">
    <property type="term" value="F:DNA-directed DNA polymerase activity"/>
    <property type="evidence" value="ECO:0007669"/>
    <property type="project" value="UniProtKB-KW"/>
</dbReference>
<dbReference type="PANTHER" id="PTHR10322:SF23">
    <property type="entry name" value="DNA POLYMERASE DELTA CATALYTIC SUBUNIT"/>
    <property type="match status" value="1"/>
</dbReference>
<dbReference type="PROSITE" id="PS00116">
    <property type="entry name" value="DNA_POLYMERASE_B"/>
    <property type="match status" value="1"/>
</dbReference>
<dbReference type="GO" id="GO:0008296">
    <property type="term" value="F:3'-5'-DNA exonuclease activity"/>
    <property type="evidence" value="ECO:0007669"/>
    <property type="project" value="TreeGrafter"/>
</dbReference>
<proteinExistence type="inferred from homology"/>
<sequence length="782" mass="86849">MSDYADIVRAEGFILQASYRVENRIPVVHLYGKLANGESFLIRDQRERPHFYVDRKDEKKTRAAGATSFHKSTSRSFSGEPLARVDVALPTDVPTLRDRLHDVGVATYESDVRFATRYLIDRNVRGGCVIQGEPQHSKEAGIDWVFNDPVVEPGPVEFSPKLLSFDIETDPEASRLLAISLFGDSLDEVYIVARDGVTSMPENAIGFPSEAAVLDAFIEKVRSFDPDVLTGWNVIGFDLRVLDGVARRHGRSFEMGRGGGALRLRLAEGRFGNDQATIPGRVVLDGIDLLRGAYIRMDDYSLDAVARSVLGEGKLVKGDVGNRAEEILDRYHHDLAGFAAYARADARLAYQVLEKLGLINLSVARSKLTGMSLDRVAASIASFDFVYLAALSEIHVRAPAVHSPNARRSSAQGGGHVLEPVTGMHENVWVLDYKSLYPSVMRTFNIDPLTYVAPGTENNDDICTPSGVAFHRGEAILPNILGELVRAREQAKADKDEVASQAIKILMNSFYGVLGTPGCRFHNPDIANSITGLGRHFLLWSKAWFEKAGFEVVYGDTDSVFVRSGIDDSRAAKDEGYSLTASINADLARYVMDTWQVQSRLELEFEKLYRRLFLPPIRHGSAGARKRYAGVVDGEDSVEFVGMEVVRRDWTTLAKNVQRELYLRLFDGGPVLSFLRGYVRDLRSGELDDLLVYRKGIRKALHEYTAITPPHVVAARKAKTPGRVVSYIITTAGPEPLDNVQHELDREHYVQRQVRPVAEPVLDVLGLDFDRAIGDDRQLGLF</sequence>
<evidence type="ECO:0000259" key="8">
    <source>
        <dbReference type="Pfam" id="PF00136"/>
    </source>
</evidence>
<dbReference type="InterPro" id="IPR043502">
    <property type="entry name" value="DNA/RNA_pol_sf"/>
</dbReference>
<evidence type="ECO:0000256" key="3">
    <source>
        <dbReference type="ARBA" id="ARBA00022679"/>
    </source>
</evidence>
<keyword evidence="3" id="KW-0808">Transferase</keyword>
<dbReference type="InterPro" id="IPR023211">
    <property type="entry name" value="DNA_pol_palm_dom_sf"/>
</dbReference>
<dbReference type="GO" id="GO:0003677">
    <property type="term" value="F:DNA binding"/>
    <property type="evidence" value="ECO:0007669"/>
    <property type="project" value="UniProtKB-KW"/>
</dbReference>
<evidence type="ECO:0000256" key="1">
    <source>
        <dbReference type="ARBA" id="ARBA00005755"/>
    </source>
</evidence>
<dbReference type="InterPro" id="IPR006134">
    <property type="entry name" value="DNA-dir_DNA_pol_B_multi_dom"/>
</dbReference>
<dbReference type="PRINTS" id="PR00106">
    <property type="entry name" value="DNAPOLB"/>
</dbReference>
<keyword evidence="5" id="KW-0239">DNA-directed DNA polymerase</keyword>
<evidence type="ECO:0000256" key="2">
    <source>
        <dbReference type="ARBA" id="ARBA00012417"/>
    </source>
</evidence>
<dbReference type="Gene3D" id="3.30.420.10">
    <property type="entry name" value="Ribonuclease H-like superfamily/Ribonuclease H"/>
    <property type="match status" value="1"/>
</dbReference>
<organism evidence="10">
    <name type="scientific">marine metagenome</name>
    <dbReference type="NCBI Taxonomy" id="408172"/>
    <lineage>
        <taxon>unclassified sequences</taxon>
        <taxon>metagenomes</taxon>
        <taxon>ecological metagenomes</taxon>
    </lineage>
</organism>
<dbReference type="InterPro" id="IPR042087">
    <property type="entry name" value="DNA_pol_B_thumb"/>
</dbReference>
<feature type="domain" description="DNA-directed DNA polymerase family B exonuclease" evidence="9">
    <location>
        <begin position="106"/>
        <end position="305"/>
    </location>
</feature>
<dbReference type="Gene3D" id="3.90.1600.10">
    <property type="entry name" value="Palm domain of DNA polymerase"/>
    <property type="match status" value="1"/>
</dbReference>
<comment type="catalytic activity">
    <reaction evidence="7">
        <text>DNA(n) + a 2'-deoxyribonucleoside 5'-triphosphate = DNA(n+1) + diphosphate</text>
        <dbReference type="Rhea" id="RHEA:22508"/>
        <dbReference type="Rhea" id="RHEA-COMP:17339"/>
        <dbReference type="Rhea" id="RHEA-COMP:17340"/>
        <dbReference type="ChEBI" id="CHEBI:33019"/>
        <dbReference type="ChEBI" id="CHEBI:61560"/>
        <dbReference type="ChEBI" id="CHEBI:173112"/>
        <dbReference type="EC" id="2.7.7.7"/>
    </reaction>
</comment>
<dbReference type="PANTHER" id="PTHR10322">
    <property type="entry name" value="DNA POLYMERASE CATALYTIC SUBUNIT"/>
    <property type="match status" value="1"/>
</dbReference>
<dbReference type="EMBL" id="UINC01001203">
    <property type="protein sequence ID" value="SUZ74185.1"/>
    <property type="molecule type" value="Genomic_DNA"/>
</dbReference>
<dbReference type="InterPro" id="IPR006172">
    <property type="entry name" value="DNA-dir_DNA_pol_B"/>
</dbReference>
<name>A0A381Q4D2_9ZZZZ</name>
<dbReference type="InterPro" id="IPR012337">
    <property type="entry name" value="RNaseH-like_sf"/>
</dbReference>
<evidence type="ECO:0000256" key="4">
    <source>
        <dbReference type="ARBA" id="ARBA00022695"/>
    </source>
</evidence>
<dbReference type="InterPro" id="IPR050240">
    <property type="entry name" value="DNA_pol_type-B"/>
</dbReference>
<dbReference type="InterPro" id="IPR036397">
    <property type="entry name" value="RNaseH_sf"/>
</dbReference>
<dbReference type="AlphaFoldDB" id="A0A381Q4D2"/>
<dbReference type="Pfam" id="PF00136">
    <property type="entry name" value="DNA_pol_B"/>
    <property type="match status" value="1"/>
</dbReference>
<keyword evidence="4" id="KW-0548">Nucleotidyltransferase</keyword>
<evidence type="ECO:0000313" key="10">
    <source>
        <dbReference type="EMBL" id="SUZ74185.1"/>
    </source>
</evidence>
<dbReference type="EC" id="2.7.7.7" evidence="2"/>
<dbReference type="Pfam" id="PF03104">
    <property type="entry name" value="DNA_pol_B_exo1"/>
    <property type="match status" value="1"/>
</dbReference>
<comment type="similarity">
    <text evidence="1">Belongs to the DNA polymerase type-B family.</text>
</comment>
<reference evidence="10" key="1">
    <citation type="submission" date="2018-05" db="EMBL/GenBank/DDBJ databases">
        <authorList>
            <person name="Lanie J.A."/>
            <person name="Ng W.-L."/>
            <person name="Kazmierczak K.M."/>
            <person name="Andrzejewski T.M."/>
            <person name="Davidsen T.M."/>
            <person name="Wayne K.J."/>
            <person name="Tettelin H."/>
            <person name="Glass J.I."/>
            <person name="Rusch D."/>
            <person name="Podicherti R."/>
            <person name="Tsui H.-C.T."/>
            <person name="Winkler M.E."/>
        </authorList>
    </citation>
    <scope>NUCLEOTIDE SEQUENCE</scope>
</reference>
<dbReference type="GO" id="GO:0045004">
    <property type="term" value="P:DNA replication proofreading"/>
    <property type="evidence" value="ECO:0007669"/>
    <property type="project" value="TreeGrafter"/>
</dbReference>
<dbReference type="InterPro" id="IPR006133">
    <property type="entry name" value="DNA-dir_DNA_pol_B_exonuc"/>
</dbReference>
<evidence type="ECO:0000256" key="5">
    <source>
        <dbReference type="ARBA" id="ARBA00022932"/>
    </source>
</evidence>
<dbReference type="SUPFAM" id="SSF53098">
    <property type="entry name" value="Ribonuclease H-like"/>
    <property type="match status" value="1"/>
</dbReference>
<evidence type="ECO:0000259" key="9">
    <source>
        <dbReference type="Pfam" id="PF03104"/>
    </source>
</evidence>
<dbReference type="Gene3D" id="1.10.287.690">
    <property type="entry name" value="Helix hairpin bin"/>
    <property type="match status" value="1"/>
</dbReference>
<evidence type="ECO:0000256" key="7">
    <source>
        <dbReference type="ARBA" id="ARBA00049244"/>
    </source>
</evidence>
<dbReference type="GO" id="GO:0000166">
    <property type="term" value="F:nucleotide binding"/>
    <property type="evidence" value="ECO:0007669"/>
    <property type="project" value="InterPro"/>
</dbReference>
<keyword evidence="6" id="KW-0238">DNA-binding</keyword>
<dbReference type="InterPro" id="IPR017964">
    <property type="entry name" value="DNA-dir_DNA_pol_B_CS"/>
</dbReference>
<dbReference type="Gene3D" id="3.30.342.10">
    <property type="entry name" value="DNA Polymerase, chain B, domain 1"/>
    <property type="match status" value="1"/>
</dbReference>
<dbReference type="SMART" id="SM00486">
    <property type="entry name" value="POLBc"/>
    <property type="match status" value="1"/>
</dbReference>
<dbReference type="NCBIfam" id="NF004421">
    <property type="entry name" value="PRK05762.1-2"/>
    <property type="match status" value="1"/>
</dbReference>
<protein>
    <recommendedName>
        <fullName evidence="2">DNA-directed DNA polymerase</fullName>
        <ecNumber evidence="2">2.7.7.7</ecNumber>
    </recommendedName>
</protein>
<feature type="domain" description="DNA-directed DNA polymerase family B multifunctional" evidence="8">
    <location>
        <begin position="407"/>
        <end position="721"/>
    </location>
</feature>